<dbReference type="SUPFAM" id="SSF55961">
    <property type="entry name" value="Bet v1-like"/>
    <property type="match status" value="1"/>
</dbReference>
<gene>
    <name evidence="1" type="ORF">GCM10022223_49200</name>
</gene>
<dbReference type="EMBL" id="BAAAZO010000009">
    <property type="protein sequence ID" value="GAA3626123.1"/>
    <property type="molecule type" value="Genomic_DNA"/>
</dbReference>
<dbReference type="InterPro" id="IPR023393">
    <property type="entry name" value="START-like_dom_sf"/>
</dbReference>
<dbReference type="InterPro" id="IPR019587">
    <property type="entry name" value="Polyketide_cyclase/dehydratase"/>
</dbReference>
<sequence length="147" mass="16325">MADQTESSVVIDSQPGDVLGVIADFERYPEWTGAVKEVEVLDRLPDGRAAKVRFILDAGAVRDTYSLDYTWDVEDDGTGELSWKLDQSGVMKAMDGSYRLTPTPAGTQVTYCLAIDLRIPMLGMLRRKAEKTIIDTALQELKKHVES</sequence>
<proteinExistence type="predicted"/>
<dbReference type="Gene3D" id="3.30.530.20">
    <property type="match status" value="1"/>
</dbReference>
<dbReference type="Pfam" id="PF10604">
    <property type="entry name" value="Polyketide_cyc2"/>
    <property type="match status" value="1"/>
</dbReference>
<reference evidence="2" key="1">
    <citation type="journal article" date="2019" name="Int. J. Syst. Evol. Microbiol.">
        <title>The Global Catalogue of Microorganisms (GCM) 10K type strain sequencing project: providing services to taxonomists for standard genome sequencing and annotation.</title>
        <authorList>
            <consortium name="The Broad Institute Genomics Platform"/>
            <consortium name="The Broad Institute Genome Sequencing Center for Infectious Disease"/>
            <person name="Wu L."/>
            <person name="Ma J."/>
        </authorList>
    </citation>
    <scope>NUCLEOTIDE SEQUENCE [LARGE SCALE GENOMIC DNA]</scope>
    <source>
        <strain evidence="2">JCM 16902</strain>
    </source>
</reference>
<protein>
    <submittedName>
        <fullName evidence="1">SRPBCC family protein</fullName>
    </submittedName>
</protein>
<organism evidence="1 2">
    <name type="scientific">Kineosporia mesophila</name>
    <dbReference type="NCBI Taxonomy" id="566012"/>
    <lineage>
        <taxon>Bacteria</taxon>
        <taxon>Bacillati</taxon>
        <taxon>Actinomycetota</taxon>
        <taxon>Actinomycetes</taxon>
        <taxon>Kineosporiales</taxon>
        <taxon>Kineosporiaceae</taxon>
        <taxon>Kineosporia</taxon>
    </lineage>
</organism>
<comment type="caution">
    <text evidence="1">The sequence shown here is derived from an EMBL/GenBank/DDBJ whole genome shotgun (WGS) entry which is preliminary data.</text>
</comment>
<dbReference type="CDD" id="cd07819">
    <property type="entry name" value="SRPBCC_2"/>
    <property type="match status" value="1"/>
</dbReference>
<dbReference type="PANTHER" id="PTHR39683:SF4">
    <property type="entry name" value="COENZYME Q-BINDING PROTEIN COQ10 START DOMAIN-CONTAINING PROTEIN"/>
    <property type="match status" value="1"/>
</dbReference>
<keyword evidence="2" id="KW-1185">Reference proteome</keyword>
<dbReference type="RefSeq" id="WP_231484754.1">
    <property type="nucleotide sequence ID" value="NZ_BAAAZO010000009.1"/>
</dbReference>
<evidence type="ECO:0000313" key="1">
    <source>
        <dbReference type="EMBL" id="GAA3626123.1"/>
    </source>
</evidence>
<name>A0ABP7A723_9ACTN</name>
<accession>A0ABP7A723</accession>
<evidence type="ECO:0000313" key="2">
    <source>
        <dbReference type="Proteomes" id="UP001501074"/>
    </source>
</evidence>
<dbReference type="PANTHER" id="PTHR39683">
    <property type="entry name" value="CONSERVED PROTEIN TB16.3"/>
    <property type="match status" value="1"/>
</dbReference>
<dbReference type="Proteomes" id="UP001501074">
    <property type="component" value="Unassembled WGS sequence"/>
</dbReference>